<proteinExistence type="predicted"/>
<evidence type="ECO:0000313" key="1">
    <source>
        <dbReference type="EMBL" id="AEI49632.1"/>
    </source>
</evidence>
<gene>
    <name evidence="1" type="ordered locus">Runsl_3256</name>
</gene>
<dbReference type="KEGG" id="rsi:Runsl_3256"/>
<dbReference type="EMBL" id="CP002859">
    <property type="protein sequence ID" value="AEI49632.1"/>
    <property type="molecule type" value="Genomic_DNA"/>
</dbReference>
<reference evidence="1 2" key="2">
    <citation type="journal article" date="2012" name="Stand. Genomic Sci.">
        <title>Complete genome sequence of the aquatic bacterium Runella slithyformis type strain (LSU 4(T)).</title>
        <authorList>
            <person name="Copeland A."/>
            <person name="Zhang X."/>
            <person name="Misra M."/>
            <person name="Lapidus A."/>
            <person name="Nolan M."/>
            <person name="Lucas S."/>
            <person name="Deshpande S."/>
            <person name="Cheng J.F."/>
            <person name="Tapia R."/>
            <person name="Goodwin L.A."/>
            <person name="Pitluck S."/>
            <person name="Liolios K."/>
            <person name="Pagani I."/>
            <person name="Ivanova N."/>
            <person name="Mikhailova N."/>
            <person name="Pati A."/>
            <person name="Chen A."/>
            <person name="Palaniappan K."/>
            <person name="Land M."/>
            <person name="Hauser L."/>
            <person name="Pan C."/>
            <person name="Jeffries C.D."/>
            <person name="Detter J.C."/>
            <person name="Brambilla E.M."/>
            <person name="Rohde M."/>
            <person name="Djao O.D."/>
            <person name="Goker M."/>
            <person name="Sikorski J."/>
            <person name="Tindall B.J."/>
            <person name="Woyke T."/>
            <person name="Bristow J."/>
            <person name="Eisen J.A."/>
            <person name="Markowitz V."/>
            <person name="Hugenholtz P."/>
            <person name="Kyrpides N.C."/>
            <person name="Klenk H.P."/>
            <person name="Mavromatis K."/>
        </authorList>
    </citation>
    <scope>NUCLEOTIDE SEQUENCE [LARGE SCALE GENOMIC DNA]</scope>
    <source>
        <strain evidence="2">ATCC 29530 / DSM 19594 / LMG 11500 / NCIMB 11436 / LSU 4</strain>
    </source>
</reference>
<dbReference type="AlphaFoldDB" id="A0A7U3ZLX0"/>
<sequence length="58" mass="6839">MLNVKVVGESTLIERLWMNGMYPSNSSTVFLSPIQKRFSPYVIFSMRWKSKSVKRRKV</sequence>
<dbReference type="Proteomes" id="UP000000493">
    <property type="component" value="Chromosome"/>
</dbReference>
<keyword evidence="2" id="KW-1185">Reference proteome</keyword>
<protein>
    <submittedName>
        <fullName evidence="1">Uncharacterized protein</fullName>
    </submittedName>
</protein>
<name>A0A7U3ZLX0_RUNSL</name>
<reference evidence="2" key="1">
    <citation type="submission" date="2011-06" db="EMBL/GenBank/DDBJ databases">
        <title>The complete genome of chromosome of Runella slithyformis DSM 19594.</title>
        <authorList>
            <consortium name="US DOE Joint Genome Institute (JGI-PGF)"/>
            <person name="Lucas S."/>
            <person name="Han J."/>
            <person name="Lapidus A."/>
            <person name="Bruce D."/>
            <person name="Goodwin L."/>
            <person name="Pitluck S."/>
            <person name="Peters L."/>
            <person name="Kyrpides N."/>
            <person name="Mavromatis K."/>
            <person name="Ivanova N."/>
            <person name="Ovchinnikova G."/>
            <person name="Zhang X."/>
            <person name="Misra M."/>
            <person name="Detter J.C."/>
            <person name="Tapia R."/>
            <person name="Han C."/>
            <person name="Land M."/>
            <person name="Hauser L."/>
            <person name="Markowitz V."/>
            <person name="Cheng J.-F."/>
            <person name="Hugenholtz P."/>
            <person name="Woyke T."/>
            <person name="Wu D."/>
            <person name="Tindall B."/>
            <person name="Faehrich R."/>
            <person name="Brambilla E."/>
            <person name="Klenk H.-P."/>
            <person name="Eisen J.A."/>
        </authorList>
    </citation>
    <scope>NUCLEOTIDE SEQUENCE [LARGE SCALE GENOMIC DNA]</scope>
    <source>
        <strain evidence="2">ATCC 29530 / DSM 19594 / LMG 11500 / NCIMB 11436 / LSU 4</strain>
    </source>
</reference>
<organism evidence="1 2">
    <name type="scientific">Runella slithyformis (strain ATCC 29530 / DSM 19594 / LMG 11500 / NCIMB 11436 / LSU 4)</name>
    <dbReference type="NCBI Taxonomy" id="761193"/>
    <lineage>
        <taxon>Bacteria</taxon>
        <taxon>Pseudomonadati</taxon>
        <taxon>Bacteroidota</taxon>
        <taxon>Cytophagia</taxon>
        <taxon>Cytophagales</taxon>
        <taxon>Spirosomataceae</taxon>
        <taxon>Runella</taxon>
    </lineage>
</organism>
<evidence type="ECO:0000313" key="2">
    <source>
        <dbReference type="Proteomes" id="UP000000493"/>
    </source>
</evidence>
<accession>A0A7U3ZLX0</accession>